<dbReference type="PROSITE" id="PS00061">
    <property type="entry name" value="ADH_SHORT"/>
    <property type="match status" value="1"/>
</dbReference>
<evidence type="ECO:0000256" key="1">
    <source>
        <dbReference type="ARBA" id="ARBA00023002"/>
    </source>
</evidence>
<dbReference type="SUPFAM" id="SSF51735">
    <property type="entry name" value="NAD(P)-binding Rossmann-fold domains"/>
    <property type="match status" value="1"/>
</dbReference>
<evidence type="ECO:0000313" key="5">
    <source>
        <dbReference type="Proteomes" id="UP001153714"/>
    </source>
</evidence>
<dbReference type="GO" id="GO:0016491">
    <property type="term" value="F:oxidoreductase activity"/>
    <property type="evidence" value="ECO:0007669"/>
    <property type="project" value="UniProtKB-KW"/>
</dbReference>
<dbReference type="EMBL" id="OU893338">
    <property type="protein sequence ID" value="CAG9795085.1"/>
    <property type="molecule type" value="Genomic_DNA"/>
</dbReference>
<comment type="similarity">
    <text evidence="2">Belongs to the short-chain dehydrogenases/reductases (SDR) family.</text>
</comment>
<dbReference type="AlphaFoldDB" id="A0A9N9REJ4"/>
<dbReference type="Pfam" id="PF00106">
    <property type="entry name" value="adh_short"/>
    <property type="match status" value="1"/>
</dbReference>
<accession>A0A9N9REJ4</accession>
<reference evidence="4" key="1">
    <citation type="submission" date="2021-12" db="EMBL/GenBank/DDBJ databases">
        <authorList>
            <person name="King R."/>
        </authorList>
    </citation>
    <scope>NUCLEOTIDE SEQUENCE</scope>
</reference>
<name>A0A9N9REJ4_9NEOP</name>
<dbReference type="PRINTS" id="PR00081">
    <property type="entry name" value="GDHRDH"/>
</dbReference>
<evidence type="ECO:0000256" key="2">
    <source>
        <dbReference type="RuleBase" id="RU000363"/>
    </source>
</evidence>
<keyword evidence="3" id="KW-0732">Signal</keyword>
<organism evidence="4 5">
    <name type="scientific">Diatraea saccharalis</name>
    <name type="common">sugarcane borer</name>
    <dbReference type="NCBI Taxonomy" id="40085"/>
    <lineage>
        <taxon>Eukaryota</taxon>
        <taxon>Metazoa</taxon>
        <taxon>Ecdysozoa</taxon>
        <taxon>Arthropoda</taxon>
        <taxon>Hexapoda</taxon>
        <taxon>Insecta</taxon>
        <taxon>Pterygota</taxon>
        <taxon>Neoptera</taxon>
        <taxon>Endopterygota</taxon>
        <taxon>Lepidoptera</taxon>
        <taxon>Glossata</taxon>
        <taxon>Ditrysia</taxon>
        <taxon>Pyraloidea</taxon>
        <taxon>Crambidae</taxon>
        <taxon>Crambinae</taxon>
        <taxon>Diatraea</taxon>
    </lineage>
</organism>
<dbReference type="PANTHER" id="PTHR43157">
    <property type="entry name" value="PHOSPHATIDYLINOSITOL-GLYCAN BIOSYNTHESIS CLASS F PROTEIN-RELATED"/>
    <property type="match status" value="1"/>
</dbReference>
<feature type="signal peptide" evidence="3">
    <location>
        <begin position="1"/>
        <end position="16"/>
    </location>
</feature>
<evidence type="ECO:0000313" key="4">
    <source>
        <dbReference type="EMBL" id="CAG9795085.1"/>
    </source>
</evidence>
<dbReference type="PANTHER" id="PTHR43157:SF31">
    <property type="entry name" value="PHOSPHATIDYLINOSITOL-GLYCAN BIOSYNTHESIS CLASS F PROTEIN"/>
    <property type="match status" value="1"/>
</dbReference>
<feature type="chain" id="PRO_5040348788" evidence="3">
    <location>
        <begin position="17"/>
        <end position="318"/>
    </location>
</feature>
<dbReference type="InterPro" id="IPR020904">
    <property type="entry name" value="Sc_DH/Rdtase_CS"/>
</dbReference>
<dbReference type="InterPro" id="IPR036291">
    <property type="entry name" value="NAD(P)-bd_dom_sf"/>
</dbReference>
<protein>
    <submittedName>
        <fullName evidence="4">Uncharacterized protein</fullName>
    </submittedName>
</protein>
<dbReference type="PRINTS" id="PR00080">
    <property type="entry name" value="SDRFAMILY"/>
</dbReference>
<dbReference type="CDD" id="cd05327">
    <property type="entry name" value="retinol-DH_like_SDR_c_like"/>
    <property type="match status" value="1"/>
</dbReference>
<keyword evidence="1" id="KW-0560">Oxidoreductase</keyword>
<keyword evidence="5" id="KW-1185">Reference proteome</keyword>
<evidence type="ECO:0000256" key="3">
    <source>
        <dbReference type="SAM" id="SignalP"/>
    </source>
</evidence>
<sequence>MVLWTLSLATVIFLVAVKVYQKLTCGICKSSAHMVGKVVIVTGGNSGLGLETAKDLASRGARVILACRSVAKATAAVEKIVKDTGNTDVHFRQLDLTSLRSVREFCANIIKTEKRLDVLINNAGAGGLGNHVTSDGIHVGMQVNYFAPFLLTCLLVPLMKSSAPSRIINVSSMIHKYSVLDFENLNMEKYWSDYLVYANSKLFLILMTVELSDRLKGTGVTVNALHPGVSATNIFRNIPSEIIRNIVEKGIHFMFKSPWEASQTAIYLAVAPELRDVTGKYFIDCRECKPSKVSLDREHSERLWTESERLVKFSLKDS</sequence>
<reference evidence="4" key="2">
    <citation type="submission" date="2022-10" db="EMBL/GenBank/DDBJ databases">
        <authorList>
            <consortium name="ENA_rothamsted_submissions"/>
            <consortium name="culmorum"/>
            <person name="King R."/>
        </authorList>
    </citation>
    <scope>NUCLEOTIDE SEQUENCE</scope>
</reference>
<gene>
    <name evidence="4" type="ORF">DIATSA_LOCUS12394</name>
</gene>
<dbReference type="InterPro" id="IPR002347">
    <property type="entry name" value="SDR_fam"/>
</dbReference>
<dbReference type="OrthoDB" id="191139at2759"/>
<dbReference type="Proteomes" id="UP001153714">
    <property type="component" value="Chromosome 7"/>
</dbReference>
<proteinExistence type="inferred from homology"/>
<dbReference type="Gene3D" id="3.40.50.720">
    <property type="entry name" value="NAD(P)-binding Rossmann-like Domain"/>
    <property type="match status" value="1"/>
</dbReference>